<evidence type="ECO:0000256" key="1">
    <source>
        <dbReference type="SAM" id="MobiDB-lite"/>
    </source>
</evidence>
<dbReference type="Proteomes" id="UP000037395">
    <property type="component" value="Unassembled WGS sequence"/>
</dbReference>
<sequence>MATVPTGTDLAALSRLAGALTQLSTAAWRTYTHPASAADSLEVNSEGWRREEERKAFDEVTAAVTTPNLPQGGSMIVEYSPVLENAHRVGRALIALDIPDLTEAIRAETTVELAAVESAELGDLTGRAQQAVLLSREGASPAQVSAADRLLQEDPFGPAALYSDIDPTAAAVAAAHWLYAAAEAVSEASGYAPTEVIREADNIEALPHATPTLVLELLDNGVSPYDAVTGLVRHAMRVADGVLPDPAAVREQLDEDEEMIIEYDDDSEEADDVLTGIRLTPLDPRRPAHDLLEDLLTGINGCWLLHQEYAEDEDRDDDEEESDDETAERHQHHSRAQFAALVRAIAADNRDRLV</sequence>
<protein>
    <submittedName>
        <fullName evidence="2">Uncharacterized protein</fullName>
    </submittedName>
</protein>
<dbReference type="AlphaFoldDB" id="A0A1E7MXP1"/>
<proteinExistence type="predicted"/>
<comment type="caution">
    <text evidence="2">The sequence shown here is derived from an EMBL/GenBank/DDBJ whole genome shotgun (WGS) entry which is preliminary data.</text>
</comment>
<feature type="region of interest" description="Disordered" evidence="1">
    <location>
        <begin position="311"/>
        <end position="335"/>
    </location>
</feature>
<gene>
    <name evidence="2" type="ORF">HS99_0014710</name>
</gene>
<accession>A0A1E7MXP1</accession>
<dbReference type="EMBL" id="JPRF03000076">
    <property type="protein sequence ID" value="OEV33171.1"/>
    <property type="molecule type" value="Genomic_DNA"/>
</dbReference>
<name>A0A1E7MXP1_KITAU</name>
<evidence type="ECO:0000313" key="2">
    <source>
        <dbReference type="EMBL" id="OEV33171.1"/>
    </source>
</evidence>
<evidence type="ECO:0000313" key="3">
    <source>
        <dbReference type="Proteomes" id="UP000037395"/>
    </source>
</evidence>
<feature type="compositionally biased region" description="Acidic residues" evidence="1">
    <location>
        <begin position="311"/>
        <end position="326"/>
    </location>
</feature>
<keyword evidence="3" id="KW-1185">Reference proteome</keyword>
<dbReference type="OrthoDB" id="3212365at2"/>
<reference evidence="2" key="1">
    <citation type="submission" date="2016-08" db="EMBL/GenBank/DDBJ databases">
        <title>Sequencing, Assembly and Comparative Genomics of S. aureofaciens ATCC 10762.</title>
        <authorList>
            <person name="Gradnigo J.S."/>
            <person name="Johnson N."/>
            <person name="Somerville G.A."/>
        </authorList>
    </citation>
    <scope>NUCLEOTIDE SEQUENCE [LARGE SCALE GENOMIC DNA]</scope>
    <source>
        <strain evidence="2">ATCC 10762</strain>
    </source>
</reference>
<organism evidence="2 3">
    <name type="scientific">Kitasatospora aureofaciens</name>
    <name type="common">Streptomyces aureofaciens</name>
    <dbReference type="NCBI Taxonomy" id="1894"/>
    <lineage>
        <taxon>Bacteria</taxon>
        <taxon>Bacillati</taxon>
        <taxon>Actinomycetota</taxon>
        <taxon>Actinomycetes</taxon>
        <taxon>Kitasatosporales</taxon>
        <taxon>Streptomycetaceae</taxon>
        <taxon>Kitasatospora</taxon>
    </lineage>
</organism>